<reference evidence="2 3" key="1">
    <citation type="journal article" date="2021" name="Arch. Microbiol.">
        <title>Harenicola maris gen. nov., sp. nov. isolated from the Sea of Japan shallow sediments.</title>
        <authorList>
            <person name="Romanenko L.A."/>
            <person name="Kurilenko V.V."/>
            <person name="Chernysheva N.Y."/>
            <person name="Tekutyeva L.A."/>
            <person name="Velansky P.V."/>
            <person name="Svetashev V.I."/>
            <person name="Isaeva M.P."/>
        </authorList>
    </citation>
    <scope>NUCLEOTIDE SEQUENCE [LARGE SCALE GENOMIC DNA]</scope>
    <source>
        <strain evidence="2 3">KMM 3653</strain>
    </source>
</reference>
<evidence type="ECO:0000256" key="1">
    <source>
        <dbReference type="SAM" id="MobiDB-lite"/>
    </source>
</evidence>
<dbReference type="Proteomes" id="UP001315686">
    <property type="component" value="Unassembled WGS sequence"/>
</dbReference>
<name>A0AAP2G815_9RHOB</name>
<proteinExistence type="predicted"/>
<evidence type="ECO:0000313" key="3">
    <source>
        <dbReference type="Proteomes" id="UP001315686"/>
    </source>
</evidence>
<comment type="caution">
    <text evidence="2">The sequence shown here is derived from an EMBL/GenBank/DDBJ whole genome shotgun (WGS) entry which is preliminary data.</text>
</comment>
<protein>
    <submittedName>
        <fullName evidence="2">Uncharacterized protein</fullName>
    </submittedName>
</protein>
<dbReference type="RefSeq" id="WP_327794044.1">
    <property type="nucleotide sequence ID" value="NZ_JADQAZ010000002.1"/>
</dbReference>
<gene>
    <name evidence="2" type="ORF">IV417_10505</name>
</gene>
<dbReference type="AlphaFoldDB" id="A0AAP2G815"/>
<sequence>MAIVLTKEQRQGPPLSDVAFAEWFVDEIMPEMHAVERRALKRVECLRKVKSARAYIQHFGFSVTSHQGQVMSLMWILGPNFFEFSPFREILADRATPPAVKVEKLWQVEDEAMQYAEDHCDDRYWYPRLVAGNILGLKPYSEMSEDELQQPVDERDDDPWSHFHDNDS</sequence>
<evidence type="ECO:0000313" key="2">
    <source>
        <dbReference type="EMBL" id="MBT0957821.1"/>
    </source>
</evidence>
<keyword evidence="3" id="KW-1185">Reference proteome</keyword>
<feature type="region of interest" description="Disordered" evidence="1">
    <location>
        <begin position="144"/>
        <end position="168"/>
    </location>
</feature>
<accession>A0AAP2G815</accession>
<organism evidence="2 3">
    <name type="scientific">Harenicola maris</name>
    <dbReference type="NCBI Taxonomy" id="2841044"/>
    <lineage>
        <taxon>Bacteria</taxon>
        <taxon>Pseudomonadati</taxon>
        <taxon>Pseudomonadota</taxon>
        <taxon>Alphaproteobacteria</taxon>
        <taxon>Rhodobacterales</taxon>
        <taxon>Paracoccaceae</taxon>
        <taxon>Harenicola</taxon>
    </lineage>
</organism>
<feature type="compositionally biased region" description="Basic and acidic residues" evidence="1">
    <location>
        <begin position="158"/>
        <end position="168"/>
    </location>
</feature>
<dbReference type="EMBL" id="JADQAZ010000002">
    <property type="protein sequence ID" value="MBT0957821.1"/>
    <property type="molecule type" value="Genomic_DNA"/>
</dbReference>